<dbReference type="Pfam" id="PF07715">
    <property type="entry name" value="Plug"/>
    <property type="match status" value="1"/>
</dbReference>
<reference evidence="9 10" key="1">
    <citation type="submission" date="2017-06" db="EMBL/GenBank/DDBJ databases">
        <authorList>
            <person name="Kim H.J."/>
            <person name="Triplett B.A."/>
        </authorList>
    </citation>
    <scope>NUCLEOTIDE SEQUENCE [LARGE SCALE GENOMIC DNA]</scope>
    <source>
        <strain evidence="9 10">DSM 29150</strain>
    </source>
</reference>
<name>A0A238X283_9FLAO</name>
<dbReference type="Gene3D" id="2.40.170.20">
    <property type="entry name" value="TonB-dependent receptor, beta-barrel domain"/>
    <property type="match status" value="1"/>
</dbReference>
<feature type="signal peptide" evidence="7">
    <location>
        <begin position="1"/>
        <end position="19"/>
    </location>
</feature>
<dbReference type="GO" id="GO:0009279">
    <property type="term" value="C:cell outer membrane"/>
    <property type="evidence" value="ECO:0007669"/>
    <property type="project" value="UniProtKB-SubCell"/>
</dbReference>
<evidence type="ECO:0000256" key="5">
    <source>
        <dbReference type="ARBA" id="ARBA00023136"/>
    </source>
</evidence>
<dbReference type="InterPro" id="IPR036942">
    <property type="entry name" value="Beta-barrel_TonB_sf"/>
</dbReference>
<keyword evidence="5" id="KW-0472">Membrane</keyword>
<dbReference type="GO" id="GO:0044718">
    <property type="term" value="P:siderophore transmembrane transport"/>
    <property type="evidence" value="ECO:0007669"/>
    <property type="project" value="TreeGrafter"/>
</dbReference>
<dbReference type="GO" id="GO:0015344">
    <property type="term" value="F:siderophore uptake transmembrane transporter activity"/>
    <property type="evidence" value="ECO:0007669"/>
    <property type="project" value="TreeGrafter"/>
</dbReference>
<dbReference type="InterPro" id="IPR039426">
    <property type="entry name" value="TonB-dep_rcpt-like"/>
</dbReference>
<evidence type="ECO:0000313" key="10">
    <source>
        <dbReference type="Proteomes" id="UP000198384"/>
    </source>
</evidence>
<evidence type="ECO:0000259" key="8">
    <source>
        <dbReference type="Pfam" id="PF07715"/>
    </source>
</evidence>
<organism evidence="9 10">
    <name type="scientific">Lutibacter agarilyticus</name>
    <dbReference type="NCBI Taxonomy" id="1109740"/>
    <lineage>
        <taxon>Bacteria</taxon>
        <taxon>Pseudomonadati</taxon>
        <taxon>Bacteroidota</taxon>
        <taxon>Flavobacteriia</taxon>
        <taxon>Flavobacteriales</taxon>
        <taxon>Flavobacteriaceae</taxon>
        <taxon>Lutibacter</taxon>
    </lineage>
</organism>
<proteinExistence type="predicted"/>
<evidence type="ECO:0000256" key="2">
    <source>
        <dbReference type="ARBA" id="ARBA00022448"/>
    </source>
</evidence>
<dbReference type="AlphaFoldDB" id="A0A238X283"/>
<keyword evidence="6" id="KW-0998">Cell outer membrane</keyword>
<keyword evidence="4" id="KW-0812">Transmembrane</keyword>
<dbReference type="Gene3D" id="2.60.40.1120">
    <property type="entry name" value="Carboxypeptidase-like, regulatory domain"/>
    <property type="match status" value="1"/>
</dbReference>
<evidence type="ECO:0000256" key="7">
    <source>
        <dbReference type="SAM" id="SignalP"/>
    </source>
</evidence>
<dbReference type="InterPro" id="IPR037066">
    <property type="entry name" value="Plug_dom_sf"/>
</dbReference>
<feature type="chain" id="PRO_5013167395" evidence="7">
    <location>
        <begin position="20"/>
        <end position="802"/>
    </location>
</feature>
<sequence length="802" mass="89915">MKKLCCFLLLIVTVSTINAQDLGVIRGKVIDAQTREALPFVNILILGTNTGVISDESGNFLINNSPLGYMKLQASFIGYQTVVSEDYLVTLEKSPYIIFQMNVDNEQLEEVVIQSKLFRKPVENPLSYQSIGIAEIEKNPGGDRDILKVIQSFPGVASNPGFRNDIIIRGGSPAENKFYLDGVEVPVINHFQTQGSTGGPVGIINADLIRKADFYSSAFSANRGNALSSIIEFTMKEGNPEKLDIRATLGTSDAGITADGHIGEKTTFIASVRQSYLSGLFRLLKLPFLPTYNDFQLNVKHKFDDKNELSLIGLGAIDKFKLNEDVNDGITDEDDLKRNNYILSNIPVQNQWNYTVGLSYKHYGEKSTQQIVLSRNEWDNVADKYEDNTGNSEDLLLKYSSRETENKLRYENFSTLKNNYKLNFGVGLEQVKYYNATYQKFANSSGVEIIDFSSNLSLFKYGIFGQISKAYFNSKLNVSFGVRFDGVDYDDEMSNLFKQFSPRLSLAYALTEKWAVNASAGIYNQLPSYTVMGYRDNDGVLVNKENGLEYITAEHLVAGLEFKPNTSSKVTLEGFYKGYNNYPFSVENQISLANLGAGFGVVGNEEVTSTSEGRAYGFEVLLQKKSYSGLYGILSYTFVRSEFKDLNNEYIPSSWDNRNLLTATGGKKFNKNWELGAKFRLVGGRPYTPYDYEASADIANYNVNNSGILDYSELNTLRFDLFHQLDIRVDKTWYWKHFSLNLYLDIQNILGSENQEQGFLTPLTDADGNALIDPSDPSKYLLEEVENTSGTVLPKIGVIMDF</sequence>
<evidence type="ECO:0000256" key="1">
    <source>
        <dbReference type="ARBA" id="ARBA00004571"/>
    </source>
</evidence>
<comment type="subcellular location">
    <subcellularLocation>
        <location evidence="1">Cell outer membrane</location>
        <topology evidence="1">Multi-pass membrane protein</topology>
    </subcellularLocation>
</comment>
<keyword evidence="2" id="KW-0813">Transport</keyword>
<dbReference type="EMBL" id="FZNT01000004">
    <property type="protein sequence ID" value="SNR53066.1"/>
    <property type="molecule type" value="Genomic_DNA"/>
</dbReference>
<gene>
    <name evidence="9" type="ORF">SAMN06265371_104344</name>
</gene>
<dbReference type="SUPFAM" id="SSF49464">
    <property type="entry name" value="Carboxypeptidase regulatory domain-like"/>
    <property type="match status" value="1"/>
</dbReference>
<keyword evidence="9" id="KW-0675">Receptor</keyword>
<evidence type="ECO:0000313" key="9">
    <source>
        <dbReference type="EMBL" id="SNR53066.1"/>
    </source>
</evidence>
<accession>A0A238X283</accession>
<keyword evidence="3" id="KW-1134">Transmembrane beta strand</keyword>
<keyword evidence="7" id="KW-0732">Signal</keyword>
<evidence type="ECO:0000256" key="4">
    <source>
        <dbReference type="ARBA" id="ARBA00022692"/>
    </source>
</evidence>
<dbReference type="SUPFAM" id="SSF56935">
    <property type="entry name" value="Porins"/>
    <property type="match status" value="1"/>
</dbReference>
<dbReference type="Gene3D" id="2.170.130.10">
    <property type="entry name" value="TonB-dependent receptor, plug domain"/>
    <property type="match status" value="1"/>
</dbReference>
<dbReference type="RefSeq" id="WP_176461246.1">
    <property type="nucleotide sequence ID" value="NZ_FZNT01000004.1"/>
</dbReference>
<feature type="domain" description="TonB-dependent receptor plug" evidence="8">
    <location>
        <begin position="123"/>
        <end position="224"/>
    </location>
</feature>
<keyword evidence="10" id="KW-1185">Reference proteome</keyword>
<dbReference type="Proteomes" id="UP000198384">
    <property type="component" value="Unassembled WGS sequence"/>
</dbReference>
<dbReference type="Pfam" id="PF13715">
    <property type="entry name" value="CarbopepD_reg_2"/>
    <property type="match status" value="1"/>
</dbReference>
<dbReference type="InterPro" id="IPR012910">
    <property type="entry name" value="Plug_dom"/>
</dbReference>
<evidence type="ECO:0000256" key="6">
    <source>
        <dbReference type="ARBA" id="ARBA00023237"/>
    </source>
</evidence>
<dbReference type="InterPro" id="IPR008969">
    <property type="entry name" value="CarboxyPept-like_regulatory"/>
</dbReference>
<dbReference type="PANTHER" id="PTHR30069:SF57">
    <property type="entry name" value="TONB-DEPENDENT RECEPTOR"/>
    <property type="match status" value="1"/>
</dbReference>
<dbReference type="PANTHER" id="PTHR30069">
    <property type="entry name" value="TONB-DEPENDENT OUTER MEMBRANE RECEPTOR"/>
    <property type="match status" value="1"/>
</dbReference>
<protein>
    <submittedName>
        <fullName evidence="9">Outer membrane receptor for ferrienterochelin and colicins</fullName>
    </submittedName>
</protein>
<evidence type="ECO:0000256" key="3">
    <source>
        <dbReference type="ARBA" id="ARBA00022452"/>
    </source>
</evidence>